<comment type="caution">
    <text evidence="1">The sequence shown here is derived from an EMBL/GenBank/DDBJ whole genome shotgun (WGS) entry which is preliminary data.</text>
</comment>
<name>A0ACB8BE81_9AGAM</name>
<gene>
    <name evidence="1" type="ORF">BV22DRAFT_1035956</name>
</gene>
<evidence type="ECO:0000313" key="2">
    <source>
        <dbReference type="Proteomes" id="UP000790709"/>
    </source>
</evidence>
<reference evidence="1" key="1">
    <citation type="journal article" date="2021" name="New Phytol.">
        <title>Evolutionary innovations through gain and loss of genes in the ectomycorrhizal Boletales.</title>
        <authorList>
            <person name="Wu G."/>
            <person name="Miyauchi S."/>
            <person name="Morin E."/>
            <person name="Kuo A."/>
            <person name="Drula E."/>
            <person name="Varga T."/>
            <person name="Kohler A."/>
            <person name="Feng B."/>
            <person name="Cao Y."/>
            <person name="Lipzen A."/>
            <person name="Daum C."/>
            <person name="Hundley H."/>
            <person name="Pangilinan J."/>
            <person name="Johnson J."/>
            <person name="Barry K."/>
            <person name="LaButti K."/>
            <person name="Ng V."/>
            <person name="Ahrendt S."/>
            <person name="Min B."/>
            <person name="Choi I.G."/>
            <person name="Park H."/>
            <person name="Plett J.M."/>
            <person name="Magnuson J."/>
            <person name="Spatafora J.W."/>
            <person name="Nagy L.G."/>
            <person name="Henrissat B."/>
            <person name="Grigoriev I.V."/>
            <person name="Yang Z.L."/>
            <person name="Xu J."/>
            <person name="Martin F.M."/>
        </authorList>
    </citation>
    <scope>NUCLEOTIDE SEQUENCE</scope>
    <source>
        <strain evidence="1">KUC20120723A-06</strain>
    </source>
</reference>
<dbReference type="Proteomes" id="UP000790709">
    <property type="component" value="Unassembled WGS sequence"/>
</dbReference>
<accession>A0ACB8BE81</accession>
<evidence type="ECO:0000313" key="1">
    <source>
        <dbReference type="EMBL" id="KAH7923757.1"/>
    </source>
</evidence>
<proteinExistence type="predicted"/>
<keyword evidence="2" id="KW-1185">Reference proteome</keyword>
<sequence>MGKLNIAHHKSYHPYRRDNIERVRRDEEEAAAKEAKEEGRVVLADSEARLETLRERAGLGKGKGKAKEVDDMQALPNQIAKGSQGHINLFEDIEQQATITALRASKKSTPGETDKGVPLAPSAKDLRPWYSTRRNSGGEEAKGEVDGDKYKEEERRKRDAASKSRNDPLTAITHQLASRHPPPLSSARDRNHQSQSYSRTSQQHRDQPPPLNPTVARLTRESSERERALALIARKKREMAGSETPSTVRGDDGGGYGDVFNRREVEEAHRRRPRIVGWGDDGNGRRRGRW</sequence>
<dbReference type="EMBL" id="MU266443">
    <property type="protein sequence ID" value="KAH7923757.1"/>
    <property type="molecule type" value="Genomic_DNA"/>
</dbReference>
<protein>
    <submittedName>
        <fullName evidence="1">Uncharacterized protein</fullName>
    </submittedName>
</protein>
<organism evidence="1 2">
    <name type="scientific">Leucogyrophana mollusca</name>
    <dbReference type="NCBI Taxonomy" id="85980"/>
    <lineage>
        <taxon>Eukaryota</taxon>
        <taxon>Fungi</taxon>
        <taxon>Dikarya</taxon>
        <taxon>Basidiomycota</taxon>
        <taxon>Agaricomycotina</taxon>
        <taxon>Agaricomycetes</taxon>
        <taxon>Agaricomycetidae</taxon>
        <taxon>Boletales</taxon>
        <taxon>Boletales incertae sedis</taxon>
        <taxon>Leucogyrophana</taxon>
    </lineage>
</organism>